<sequence length="169" mass="19611">MDETGFNYQNRRNICISRQGKCANITVSNSMGRHIRFHTVMKVAAPINYRSVVSLYEQTEQVKLFCHGLQQFSLTPKIFVMDNSRFNYSIELPKAFEFRGYRIVFLPLYYPQLNRIELIFSKRKRIIKSGMTVFGGNTLLATLRSPPIRSQKTTSRVGSATQRSLHQEH</sequence>
<dbReference type="Proteomes" id="UP000031668">
    <property type="component" value="Unassembled WGS sequence"/>
</dbReference>
<accession>A0A0C2J5A6</accession>
<dbReference type="OrthoDB" id="6021308at2759"/>
<comment type="caution">
    <text evidence="3">The sequence shown here is derived from an EMBL/GenBank/DDBJ whole genome shotgun (WGS) entry which is preliminary data.</text>
</comment>
<gene>
    <name evidence="3" type="ORF">RF11_01154</name>
</gene>
<dbReference type="Pfam" id="PF13358">
    <property type="entry name" value="DDE_3"/>
    <property type="match status" value="1"/>
</dbReference>
<dbReference type="InterPro" id="IPR038717">
    <property type="entry name" value="Tc1-like_DDE_dom"/>
</dbReference>
<name>A0A0C2J5A6_THEKT</name>
<dbReference type="Gene3D" id="3.30.420.10">
    <property type="entry name" value="Ribonuclease H-like superfamily/Ribonuclease H"/>
    <property type="match status" value="1"/>
</dbReference>
<dbReference type="AlphaFoldDB" id="A0A0C2J5A6"/>
<feature type="region of interest" description="Disordered" evidence="1">
    <location>
        <begin position="149"/>
        <end position="169"/>
    </location>
</feature>
<dbReference type="GO" id="GO:0003676">
    <property type="term" value="F:nucleic acid binding"/>
    <property type="evidence" value="ECO:0007669"/>
    <property type="project" value="InterPro"/>
</dbReference>
<evidence type="ECO:0000256" key="1">
    <source>
        <dbReference type="SAM" id="MobiDB-lite"/>
    </source>
</evidence>
<keyword evidence="4" id="KW-1185">Reference proteome</keyword>
<organism evidence="3 4">
    <name type="scientific">Thelohanellus kitauei</name>
    <name type="common">Myxosporean</name>
    <dbReference type="NCBI Taxonomy" id="669202"/>
    <lineage>
        <taxon>Eukaryota</taxon>
        <taxon>Metazoa</taxon>
        <taxon>Cnidaria</taxon>
        <taxon>Myxozoa</taxon>
        <taxon>Myxosporea</taxon>
        <taxon>Bivalvulida</taxon>
        <taxon>Platysporina</taxon>
        <taxon>Myxobolidae</taxon>
        <taxon>Thelohanellus</taxon>
    </lineage>
</organism>
<protein>
    <recommendedName>
        <fullName evidence="2">Tc1-like transposase DDE domain-containing protein</fullName>
    </recommendedName>
</protein>
<feature type="domain" description="Tc1-like transposase DDE" evidence="2">
    <location>
        <begin position="1"/>
        <end position="129"/>
    </location>
</feature>
<evidence type="ECO:0000313" key="3">
    <source>
        <dbReference type="EMBL" id="KII64348.1"/>
    </source>
</evidence>
<dbReference type="InterPro" id="IPR036397">
    <property type="entry name" value="RNaseH_sf"/>
</dbReference>
<reference evidence="3 4" key="1">
    <citation type="journal article" date="2014" name="Genome Biol. Evol.">
        <title>The genome of the myxosporean Thelohanellus kitauei shows adaptations to nutrient acquisition within its fish host.</title>
        <authorList>
            <person name="Yang Y."/>
            <person name="Xiong J."/>
            <person name="Zhou Z."/>
            <person name="Huo F."/>
            <person name="Miao W."/>
            <person name="Ran C."/>
            <person name="Liu Y."/>
            <person name="Zhang J."/>
            <person name="Feng J."/>
            <person name="Wang M."/>
            <person name="Wang M."/>
            <person name="Wang L."/>
            <person name="Yao B."/>
        </authorList>
    </citation>
    <scope>NUCLEOTIDE SEQUENCE [LARGE SCALE GENOMIC DNA]</scope>
    <source>
        <strain evidence="3">Wuqing</strain>
    </source>
</reference>
<evidence type="ECO:0000313" key="4">
    <source>
        <dbReference type="Proteomes" id="UP000031668"/>
    </source>
</evidence>
<evidence type="ECO:0000259" key="2">
    <source>
        <dbReference type="Pfam" id="PF13358"/>
    </source>
</evidence>
<dbReference type="EMBL" id="JWZT01004328">
    <property type="protein sequence ID" value="KII64348.1"/>
    <property type="molecule type" value="Genomic_DNA"/>
</dbReference>
<proteinExistence type="predicted"/>